<sequence length="148" mass="16177">MAKRILHHLTPVDWAFVNFKIALGIIWPIFYFSANPVRPHGTDGFFLYLWCGFTVVGFVVSLTGLILAAQPRRFRYSGRQIEIAGIWLFLGGPVCYGILQAGLVADGGGTIRGAQIAMAYALTAALVGRVLIVRDGVRRAAIRTEEGL</sequence>
<dbReference type="EMBL" id="CP076022">
    <property type="protein sequence ID" value="QWC10280.1"/>
    <property type="molecule type" value="Genomic_DNA"/>
</dbReference>
<evidence type="ECO:0000313" key="2">
    <source>
        <dbReference type="EMBL" id="QWC10280.1"/>
    </source>
</evidence>
<dbReference type="AlphaFoldDB" id="A0A975QZV0"/>
<keyword evidence="1" id="KW-0472">Membrane</keyword>
<keyword evidence="1" id="KW-0812">Transmembrane</keyword>
<feature type="transmembrane region" description="Helical" evidence="1">
    <location>
        <begin position="81"/>
        <end position="99"/>
    </location>
</feature>
<keyword evidence="1" id="KW-1133">Transmembrane helix</keyword>
<dbReference type="Proteomes" id="UP000676885">
    <property type="component" value="Chromosome"/>
</dbReference>
<feature type="transmembrane region" description="Helical" evidence="1">
    <location>
        <begin position="12"/>
        <end position="33"/>
    </location>
</feature>
<gene>
    <name evidence="2" type="ORF">KKR91_01095</name>
</gene>
<feature type="transmembrane region" description="Helical" evidence="1">
    <location>
        <begin position="45"/>
        <end position="69"/>
    </location>
</feature>
<dbReference type="KEGG" id="ajg:KKR91_01095"/>
<feature type="transmembrane region" description="Helical" evidence="1">
    <location>
        <begin position="111"/>
        <end position="132"/>
    </location>
</feature>
<proteinExistence type="predicted"/>
<dbReference type="RefSeq" id="WP_215057253.1">
    <property type="nucleotide sequence ID" value="NZ_CP076022.1"/>
</dbReference>
<reference evidence="2 3" key="1">
    <citation type="submission" date="2021-05" db="EMBL/GenBank/DDBJ databases">
        <title>Novel species in genus Arthrobacter.</title>
        <authorList>
            <person name="Zhang G."/>
        </authorList>
    </citation>
    <scope>NUCLEOTIDE SEQUENCE [LARGE SCALE GENOMIC DNA]</scope>
    <source>
        <strain evidence="3">zg-ZUI227</strain>
    </source>
</reference>
<protein>
    <submittedName>
        <fullName evidence="2">Uncharacterized protein</fullName>
    </submittedName>
</protein>
<name>A0A975QZV0_9MICC</name>
<organism evidence="2 3">
    <name type="scientific">Arthrobacter jiangjiafuii</name>
    <dbReference type="NCBI Taxonomy" id="2817475"/>
    <lineage>
        <taxon>Bacteria</taxon>
        <taxon>Bacillati</taxon>
        <taxon>Actinomycetota</taxon>
        <taxon>Actinomycetes</taxon>
        <taxon>Micrococcales</taxon>
        <taxon>Micrococcaceae</taxon>
        <taxon>Arthrobacter</taxon>
    </lineage>
</organism>
<accession>A0A975QZV0</accession>
<evidence type="ECO:0000256" key="1">
    <source>
        <dbReference type="SAM" id="Phobius"/>
    </source>
</evidence>
<keyword evidence="3" id="KW-1185">Reference proteome</keyword>
<evidence type="ECO:0000313" key="3">
    <source>
        <dbReference type="Proteomes" id="UP000676885"/>
    </source>
</evidence>